<dbReference type="PROSITE" id="PS00463">
    <property type="entry name" value="ZN2_CY6_FUNGAL_1"/>
    <property type="match status" value="1"/>
</dbReference>
<feature type="domain" description="Zn(2)-C6 fungal-type" evidence="10">
    <location>
        <begin position="18"/>
        <end position="48"/>
    </location>
</feature>
<keyword evidence="2" id="KW-0479">Metal-binding</keyword>
<evidence type="ECO:0000256" key="9">
    <source>
        <dbReference type="SAM" id="Phobius"/>
    </source>
</evidence>
<feature type="region of interest" description="Disordered" evidence="8">
    <location>
        <begin position="762"/>
        <end position="784"/>
    </location>
</feature>
<gene>
    <name evidence="11" type="ORF">OIDMADRAFT_48919</name>
</gene>
<reference evidence="11 12" key="1">
    <citation type="submission" date="2014-04" db="EMBL/GenBank/DDBJ databases">
        <authorList>
            <consortium name="DOE Joint Genome Institute"/>
            <person name="Kuo A."/>
            <person name="Martino E."/>
            <person name="Perotto S."/>
            <person name="Kohler A."/>
            <person name="Nagy L.G."/>
            <person name="Floudas D."/>
            <person name="Copeland A."/>
            <person name="Barry K.W."/>
            <person name="Cichocki N."/>
            <person name="Veneault-Fourrey C."/>
            <person name="LaButti K."/>
            <person name="Lindquist E.A."/>
            <person name="Lipzen A."/>
            <person name="Lundell T."/>
            <person name="Morin E."/>
            <person name="Murat C."/>
            <person name="Sun H."/>
            <person name="Tunlid A."/>
            <person name="Henrissat B."/>
            <person name="Grigoriev I.V."/>
            <person name="Hibbett D.S."/>
            <person name="Martin F."/>
            <person name="Nordberg H.P."/>
            <person name="Cantor M.N."/>
            <person name="Hua S.X."/>
        </authorList>
    </citation>
    <scope>NUCLEOTIDE SEQUENCE [LARGE SCALE GENOMIC DNA]</scope>
    <source>
        <strain evidence="11 12">Zn</strain>
    </source>
</reference>
<evidence type="ECO:0000256" key="1">
    <source>
        <dbReference type="ARBA" id="ARBA00004123"/>
    </source>
</evidence>
<dbReference type="InterPro" id="IPR036864">
    <property type="entry name" value="Zn2-C6_fun-type_DNA-bd_sf"/>
</dbReference>
<dbReference type="Pfam" id="PF04082">
    <property type="entry name" value="Fungal_trans"/>
    <property type="match status" value="1"/>
</dbReference>
<dbReference type="Gene3D" id="4.10.240.10">
    <property type="entry name" value="Zn(2)-C6 fungal-type DNA-binding domain"/>
    <property type="match status" value="1"/>
</dbReference>
<dbReference type="OrthoDB" id="2154091at2759"/>
<keyword evidence="9" id="KW-0472">Membrane</keyword>
<dbReference type="GO" id="GO:0000981">
    <property type="term" value="F:DNA-binding transcription factor activity, RNA polymerase II-specific"/>
    <property type="evidence" value="ECO:0007669"/>
    <property type="project" value="InterPro"/>
</dbReference>
<dbReference type="CDD" id="cd00067">
    <property type="entry name" value="GAL4"/>
    <property type="match status" value="1"/>
</dbReference>
<protein>
    <recommendedName>
        <fullName evidence="10">Zn(2)-C6 fungal-type domain-containing protein</fullName>
    </recommendedName>
</protein>
<evidence type="ECO:0000313" key="12">
    <source>
        <dbReference type="Proteomes" id="UP000054321"/>
    </source>
</evidence>
<dbReference type="AlphaFoldDB" id="A0A0C3I225"/>
<keyword evidence="5" id="KW-0238">DNA-binding</keyword>
<feature type="compositionally biased region" description="Basic and acidic residues" evidence="8">
    <location>
        <begin position="774"/>
        <end position="784"/>
    </location>
</feature>
<sequence>MERPSPKHDTKRKHVTTACVACRESKVKCNGARPTCSNCVAKSKECRYQAREDKRKLSLRVAIELLSNRVQQLSLFICDNGLDIPQMPSDDNKTLSDILRTLGHLQPTPTQGGTAGENGAIEEYPDARYLDQRTETPGSAVARESNVHEIPYSEHAPDSPLPAVRGLLELANAAGNTGGIIQNTAAWDWNMAAETMAQGHMMRPSCVPTDSAPHGFSRNVPTTPQQQSISGGVPSCPSLEDDGISSSDCVDELVDQLSDRVGTLHIRPGGHIRFYGSTSNFNLLESPASDVSMNVHRTIRNDGVEHLHRLGVNKEVPTEIEDHLMNLYFTWQDPSFHAVDRQMFEDAKVLWCDKREETSYYSEALRNAICSLGAAFDARHHPAFVTFPRSLADFFADRAKALLEIELDSPCVATIQALVLLSAHDIGCGRDARGWLFSGMAMRLSFNLALHQDLKPYVAKGAVTAAEADLRRTVFWAAFVVDHVWSFYLGQPFRMSMKGVSLEKPGSKIHLGLPRQWTPYVSSTAAQTFTPMVDCVEEVCMYQVLLFEAMAPLSDTLYGSTTTSRSALQELNAQTVTKLQDWKENLPVELRVELDNREATYLPHVILLHMQYYQSVIYAYRPWMSKSHIHLQRAPSADHARKMCMDSASAIAQLLRLYEERYTFRRINIQAVAITFSAALLLVFATVLYYRQEREDQILADLNVCFRALDELAPSWDTAKRARDFLIRLQRHWERQARSSSLATVHDDAGSTRSGFLAAKKRPWASTQPSDENNESRPSRFRDETATSLQREYWSDNGMATNYSPAANFGMHIDFDWMLAASMEGMPGNWGNVFSVPSSPGITNYSQYPIR</sequence>
<proteinExistence type="predicted"/>
<keyword evidence="9" id="KW-0812">Transmembrane</keyword>
<keyword evidence="4" id="KW-0805">Transcription regulation</keyword>
<evidence type="ECO:0000256" key="6">
    <source>
        <dbReference type="ARBA" id="ARBA00023163"/>
    </source>
</evidence>
<comment type="subcellular location">
    <subcellularLocation>
        <location evidence="1">Nucleus</location>
    </subcellularLocation>
</comment>
<evidence type="ECO:0000256" key="4">
    <source>
        <dbReference type="ARBA" id="ARBA00023015"/>
    </source>
</evidence>
<dbReference type="GO" id="GO:0005634">
    <property type="term" value="C:nucleus"/>
    <property type="evidence" value="ECO:0007669"/>
    <property type="project" value="UniProtKB-SubCell"/>
</dbReference>
<dbReference type="STRING" id="913774.A0A0C3I225"/>
<keyword evidence="6" id="KW-0804">Transcription</keyword>
<dbReference type="InterPro" id="IPR001138">
    <property type="entry name" value="Zn2Cys6_DnaBD"/>
</dbReference>
<feature type="transmembrane region" description="Helical" evidence="9">
    <location>
        <begin position="671"/>
        <end position="690"/>
    </location>
</feature>
<dbReference type="SUPFAM" id="SSF57701">
    <property type="entry name" value="Zn2/Cys6 DNA-binding domain"/>
    <property type="match status" value="1"/>
</dbReference>
<evidence type="ECO:0000256" key="3">
    <source>
        <dbReference type="ARBA" id="ARBA00022833"/>
    </source>
</evidence>
<dbReference type="PANTHER" id="PTHR31313">
    <property type="entry name" value="TY1 ENHANCER ACTIVATOR"/>
    <property type="match status" value="1"/>
</dbReference>
<keyword evidence="12" id="KW-1185">Reference proteome</keyword>
<evidence type="ECO:0000256" key="2">
    <source>
        <dbReference type="ARBA" id="ARBA00022723"/>
    </source>
</evidence>
<dbReference type="PANTHER" id="PTHR31313:SF77">
    <property type="entry name" value="ZN(II)2CYS6 TRANSCRIPTION FACTOR (EUROFUNG)"/>
    <property type="match status" value="1"/>
</dbReference>
<evidence type="ECO:0000259" key="10">
    <source>
        <dbReference type="PROSITE" id="PS50048"/>
    </source>
</evidence>
<reference evidence="12" key="2">
    <citation type="submission" date="2015-01" db="EMBL/GenBank/DDBJ databases">
        <title>Evolutionary Origins and Diversification of the Mycorrhizal Mutualists.</title>
        <authorList>
            <consortium name="DOE Joint Genome Institute"/>
            <consortium name="Mycorrhizal Genomics Consortium"/>
            <person name="Kohler A."/>
            <person name="Kuo A."/>
            <person name="Nagy L.G."/>
            <person name="Floudas D."/>
            <person name="Copeland A."/>
            <person name="Barry K.W."/>
            <person name="Cichocki N."/>
            <person name="Veneault-Fourrey C."/>
            <person name="LaButti K."/>
            <person name="Lindquist E.A."/>
            <person name="Lipzen A."/>
            <person name="Lundell T."/>
            <person name="Morin E."/>
            <person name="Murat C."/>
            <person name="Riley R."/>
            <person name="Ohm R."/>
            <person name="Sun H."/>
            <person name="Tunlid A."/>
            <person name="Henrissat B."/>
            <person name="Grigoriev I.V."/>
            <person name="Hibbett D.S."/>
            <person name="Martin F."/>
        </authorList>
    </citation>
    <scope>NUCLEOTIDE SEQUENCE [LARGE SCALE GENOMIC DNA]</scope>
    <source>
        <strain evidence="12">Zn</strain>
    </source>
</reference>
<evidence type="ECO:0000256" key="5">
    <source>
        <dbReference type="ARBA" id="ARBA00023125"/>
    </source>
</evidence>
<dbReference type="InParanoid" id="A0A0C3I225"/>
<dbReference type="InterPro" id="IPR051615">
    <property type="entry name" value="Transcr_Regulatory_Elem"/>
</dbReference>
<dbReference type="InterPro" id="IPR007219">
    <property type="entry name" value="XnlR_reg_dom"/>
</dbReference>
<dbReference type="GO" id="GO:0003677">
    <property type="term" value="F:DNA binding"/>
    <property type="evidence" value="ECO:0007669"/>
    <property type="project" value="UniProtKB-KW"/>
</dbReference>
<dbReference type="EMBL" id="KN832870">
    <property type="protein sequence ID" value="KIN09090.1"/>
    <property type="molecule type" value="Genomic_DNA"/>
</dbReference>
<dbReference type="GO" id="GO:0006351">
    <property type="term" value="P:DNA-templated transcription"/>
    <property type="evidence" value="ECO:0007669"/>
    <property type="project" value="InterPro"/>
</dbReference>
<organism evidence="11 12">
    <name type="scientific">Oidiodendron maius (strain Zn)</name>
    <dbReference type="NCBI Taxonomy" id="913774"/>
    <lineage>
        <taxon>Eukaryota</taxon>
        <taxon>Fungi</taxon>
        <taxon>Dikarya</taxon>
        <taxon>Ascomycota</taxon>
        <taxon>Pezizomycotina</taxon>
        <taxon>Leotiomycetes</taxon>
        <taxon>Leotiomycetes incertae sedis</taxon>
        <taxon>Myxotrichaceae</taxon>
        <taxon>Oidiodendron</taxon>
    </lineage>
</organism>
<name>A0A0C3I225_OIDMZ</name>
<evidence type="ECO:0000256" key="8">
    <source>
        <dbReference type="SAM" id="MobiDB-lite"/>
    </source>
</evidence>
<dbReference type="SMART" id="SM00066">
    <property type="entry name" value="GAL4"/>
    <property type="match status" value="1"/>
</dbReference>
<dbReference type="HOGENOM" id="CLU_007003_5_0_1"/>
<keyword evidence="9" id="KW-1133">Transmembrane helix</keyword>
<dbReference type="GO" id="GO:0008270">
    <property type="term" value="F:zinc ion binding"/>
    <property type="evidence" value="ECO:0007669"/>
    <property type="project" value="InterPro"/>
</dbReference>
<evidence type="ECO:0000313" key="11">
    <source>
        <dbReference type="EMBL" id="KIN09090.1"/>
    </source>
</evidence>
<keyword evidence="3" id="KW-0862">Zinc</keyword>
<dbReference type="CDD" id="cd12148">
    <property type="entry name" value="fungal_TF_MHR"/>
    <property type="match status" value="1"/>
</dbReference>
<accession>A0A0C3I225</accession>
<dbReference type="Pfam" id="PF00172">
    <property type="entry name" value="Zn_clus"/>
    <property type="match status" value="1"/>
</dbReference>
<dbReference type="Proteomes" id="UP000054321">
    <property type="component" value="Unassembled WGS sequence"/>
</dbReference>
<keyword evidence="7" id="KW-0539">Nucleus</keyword>
<dbReference type="PROSITE" id="PS50048">
    <property type="entry name" value="ZN2_CY6_FUNGAL_2"/>
    <property type="match status" value="1"/>
</dbReference>
<evidence type="ECO:0000256" key="7">
    <source>
        <dbReference type="ARBA" id="ARBA00023242"/>
    </source>
</evidence>